<sequence length="315" mass="34135">MDVLSDAIAAMRTGQPHASRHRRAGAWGIRFPAGDGIGFHLVLDGEVWLHPPGGRAPERLGPGELVLVTKGHSYALSDAPDTPLRPAVLNADGRLRPQPPQAAPDVAASTTLCGAYLRNRTRPHPVLDELPDHLRLSLADGRHPQLRAVTDLLAEELTEYRPGADALRPALLDALLLHVLRAWYAEQQDSGGWALALRDPGVSTALRAIHEDPAHPWTVEELGTLAGLSRAAFARRFTTLVGRPPLGYLTWWRMTLAGRLLRDTDAPLRTVAERTGYLSEFAFAKAFKREYDVSPGRYRAAGTPAPTDVVAGVGG</sequence>
<keyword evidence="2" id="KW-0238">DNA-binding</keyword>
<keyword evidence="6" id="KW-1185">Reference proteome</keyword>
<dbReference type="InterPro" id="IPR032783">
    <property type="entry name" value="AraC_lig"/>
</dbReference>
<dbReference type="PANTHER" id="PTHR46796">
    <property type="entry name" value="HTH-TYPE TRANSCRIPTIONAL ACTIVATOR RHAS-RELATED"/>
    <property type="match status" value="1"/>
</dbReference>
<gene>
    <name evidence="5" type="ORF">FHX73_113464</name>
</gene>
<dbReference type="Pfam" id="PF12852">
    <property type="entry name" value="Cupin_6"/>
    <property type="match status" value="1"/>
</dbReference>
<dbReference type="InterPro" id="IPR050204">
    <property type="entry name" value="AraC_XylS_family_regulators"/>
</dbReference>
<evidence type="ECO:0000256" key="2">
    <source>
        <dbReference type="ARBA" id="ARBA00023125"/>
    </source>
</evidence>
<dbReference type="Gene3D" id="1.10.10.60">
    <property type="entry name" value="Homeodomain-like"/>
    <property type="match status" value="2"/>
</dbReference>
<dbReference type="GO" id="GO:0003700">
    <property type="term" value="F:DNA-binding transcription factor activity"/>
    <property type="evidence" value="ECO:0007669"/>
    <property type="project" value="InterPro"/>
</dbReference>
<organism evidence="5 6">
    <name type="scientific">Kitasatospora viridis</name>
    <dbReference type="NCBI Taxonomy" id="281105"/>
    <lineage>
        <taxon>Bacteria</taxon>
        <taxon>Bacillati</taxon>
        <taxon>Actinomycetota</taxon>
        <taxon>Actinomycetes</taxon>
        <taxon>Kitasatosporales</taxon>
        <taxon>Streptomycetaceae</taxon>
        <taxon>Kitasatospora</taxon>
    </lineage>
</organism>
<evidence type="ECO:0000313" key="5">
    <source>
        <dbReference type="EMBL" id="TWF99617.1"/>
    </source>
</evidence>
<dbReference type="EMBL" id="VIWT01000001">
    <property type="protein sequence ID" value="TWF99617.1"/>
    <property type="molecule type" value="Genomic_DNA"/>
</dbReference>
<keyword evidence="3" id="KW-0804">Transcription</keyword>
<dbReference type="InterPro" id="IPR018060">
    <property type="entry name" value="HTH_AraC"/>
</dbReference>
<dbReference type="InterPro" id="IPR009057">
    <property type="entry name" value="Homeodomain-like_sf"/>
</dbReference>
<evidence type="ECO:0000256" key="1">
    <source>
        <dbReference type="ARBA" id="ARBA00023015"/>
    </source>
</evidence>
<evidence type="ECO:0000259" key="4">
    <source>
        <dbReference type="PROSITE" id="PS01124"/>
    </source>
</evidence>
<accession>A0A561UJT4</accession>
<evidence type="ECO:0000313" key="6">
    <source>
        <dbReference type="Proteomes" id="UP000317940"/>
    </source>
</evidence>
<proteinExistence type="predicted"/>
<comment type="caution">
    <text evidence="5">The sequence shown here is derived from an EMBL/GenBank/DDBJ whole genome shotgun (WGS) entry which is preliminary data.</text>
</comment>
<protein>
    <submittedName>
        <fullName evidence="5">AraC family transcriptional regulator</fullName>
    </submittedName>
</protein>
<name>A0A561UJT4_9ACTN</name>
<dbReference type="GO" id="GO:0043565">
    <property type="term" value="F:sequence-specific DNA binding"/>
    <property type="evidence" value="ECO:0007669"/>
    <property type="project" value="InterPro"/>
</dbReference>
<dbReference type="Proteomes" id="UP000317940">
    <property type="component" value="Unassembled WGS sequence"/>
</dbReference>
<evidence type="ECO:0000256" key="3">
    <source>
        <dbReference type="ARBA" id="ARBA00023163"/>
    </source>
</evidence>
<dbReference type="OrthoDB" id="241790at2"/>
<reference evidence="5 6" key="1">
    <citation type="submission" date="2019-06" db="EMBL/GenBank/DDBJ databases">
        <title>Sequencing the genomes of 1000 actinobacteria strains.</title>
        <authorList>
            <person name="Klenk H.-P."/>
        </authorList>
    </citation>
    <scope>NUCLEOTIDE SEQUENCE [LARGE SCALE GENOMIC DNA]</scope>
    <source>
        <strain evidence="5 6">DSM 44826</strain>
    </source>
</reference>
<dbReference type="SMART" id="SM00342">
    <property type="entry name" value="HTH_ARAC"/>
    <property type="match status" value="1"/>
</dbReference>
<dbReference type="AlphaFoldDB" id="A0A561UJT4"/>
<dbReference type="PROSITE" id="PS01124">
    <property type="entry name" value="HTH_ARAC_FAMILY_2"/>
    <property type="match status" value="1"/>
</dbReference>
<keyword evidence="1" id="KW-0805">Transcription regulation</keyword>
<feature type="domain" description="HTH araC/xylS-type" evidence="4">
    <location>
        <begin position="203"/>
        <end position="301"/>
    </location>
</feature>
<dbReference type="PANTHER" id="PTHR46796:SF7">
    <property type="entry name" value="ARAC FAMILY TRANSCRIPTIONAL REGULATOR"/>
    <property type="match status" value="1"/>
</dbReference>
<dbReference type="Pfam" id="PF12833">
    <property type="entry name" value="HTH_18"/>
    <property type="match status" value="1"/>
</dbReference>
<dbReference type="RefSeq" id="WP_145905843.1">
    <property type="nucleotide sequence ID" value="NZ_BAAAMZ010000006.1"/>
</dbReference>
<dbReference type="SUPFAM" id="SSF46689">
    <property type="entry name" value="Homeodomain-like"/>
    <property type="match status" value="2"/>
</dbReference>